<dbReference type="HAMAP" id="MF_00374">
    <property type="entry name" value="Ribosomal_uL29"/>
    <property type="match status" value="1"/>
</dbReference>
<dbReference type="GO" id="GO:1990904">
    <property type="term" value="C:ribonucleoprotein complex"/>
    <property type="evidence" value="ECO:0007669"/>
    <property type="project" value="UniProtKB-KW"/>
</dbReference>
<dbReference type="EMBL" id="MK814659">
    <property type="protein sequence ID" value="QCI06804.1"/>
    <property type="molecule type" value="Genomic_DNA"/>
</dbReference>
<dbReference type="GO" id="GO:0003735">
    <property type="term" value="F:structural constituent of ribosome"/>
    <property type="evidence" value="ECO:0007669"/>
    <property type="project" value="InterPro"/>
</dbReference>
<dbReference type="SUPFAM" id="SSF46561">
    <property type="entry name" value="Ribosomal protein L29 (L29p)"/>
    <property type="match status" value="1"/>
</dbReference>
<dbReference type="InterPro" id="IPR001854">
    <property type="entry name" value="Ribosomal_uL29"/>
</dbReference>
<evidence type="ECO:0000256" key="2">
    <source>
        <dbReference type="ARBA" id="ARBA00022980"/>
    </source>
</evidence>
<reference evidence="4" key="1">
    <citation type="journal article" date="2019" name="Mol. Phylogenet. Evol.">
        <title>Morphological evolution and classification of the red algal order Ceramiales inferred using plastid phylogenomics.</title>
        <authorList>
            <person name="Diaz-Tapia P."/>
            <person name="Pasella M.M."/>
            <person name="Verbruggen H."/>
            <person name="Maggs C.A."/>
        </authorList>
    </citation>
    <scope>NUCLEOTIDE SEQUENCE</scope>
</reference>
<evidence type="ECO:0000313" key="4">
    <source>
        <dbReference type="EMBL" id="QCI06804.1"/>
    </source>
</evidence>
<protein>
    <submittedName>
        <fullName evidence="4">Ribosomal protein L29</fullName>
    </submittedName>
</protein>
<proteinExistence type="inferred from homology"/>
<evidence type="ECO:0000256" key="3">
    <source>
        <dbReference type="ARBA" id="ARBA00023274"/>
    </source>
</evidence>
<sequence length="68" mass="8034">MSLIKKTELQDLTIDQIDQTINDIRKEIILIKIKNKTKQNIKPHELKNKKCRLAQLLTLKTLKQQPKN</sequence>
<dbReference type="InterPro" id="IPR036049">
    <property type="entry name" value="Ribosomal_uL29_sf"/>
</dbReference>
<geneLocation type="plastid" evidence="4"/>
<dbReference type="NCBIfam" id="TIGR00012">
    <property type="entry name" value="L29"/>
    <property type="match status" value="1"/>
</dbReference>
<keyword evidence="2 4" id="KW-0689">Ribosomal protein</keyword>
<gene>
    <name evidence="4" type="primary">rpl29</name>
</gene>
<dbReference type="AlphaFoldDB" id="A0A4D6WSE9"/>
<dbReference type="GO" id="GO:0006412">
    <property type="term" value="P:translation"/>
    <property type="evidence" value="ECO:0007669"/>
    <property type="project" value="InterPro"/>
</dbReference>
<organism evidence="4">
    <name type="scientific">Gayliella sp</name>
    <dbReference type="NCBI Taxonomy" id="2575623"/>
    <lineage>
        <taxon>Eukaryota</taxon>
        <taxon>Rhodophyta</taxon>
        <taxon>Florideophyceae</taxon>
        <taxon>Rhodymeniophycidae</taxon>
        <taxon>Ceramiales</taxon>
        <taxon>Ceramiaceae</taxon>
        <taxon>Gayliella</taxon>
    </lineage>
</organism>
<dbReference type="Gene3D" id="1.10.287.310">
    <property type="match status" value="1"/>
</dbReference>
<evidence type="ECO:0000256" key="1">
    <source>
        <dbReference type="ARBA" id="ARBA00009254"/>
    </source>
</evidence>
<dbReference type="GO" id="GO:0005840">
    <property type="term" value="C:ribosome"/>
    <property type="evidence" value="ECO:0007669"/>
    <property type="project" value="UniProtKB-KW"/>
</dbReference>
<comment type="similarity">
    <text evidence="1">Belongs to the universal ribosomal protein uL29 family.</text>
</comment>
<accession>A0A4D6WSE9</accession>
<keyword evidence="4" id="KW-0934">Plastid</keyword>
<reference evidence="4" key="2">
    <citation type="submission" date="2019-04" db="EMBL/GenBank/DDBJ databases">
        <authorList>
            <person name="Pasella M."/>
        </authorList>
    </citation>
    <scope>NUCLEOTIDE SEQUENCE</scope>
</reference>
<keyword evidence="3" id="KW-0687">Ribonucleoprotein</keyword>
<name>A0A4D6WSE9_9FLOR</name>